<feature type="region of interest" description="Disordered" evidence="1">
    <location>
        <begin position="42"/>
        <end position="236"/>
    </location>
</feature>
<accession>B3MNE0</accession>
<reference evidence="2 3" key="1">
    <citation type="journal article" date="2007" name="Nature">
        <title>Evolution of genes and genomes on the Drosophila phylogeny.</title>
        <authorList>
            <consortium name="Drosophila 12 Genomes Consortium"/>
            <person name="Clark A.G."/>
            <person name="Eisen M.B."/>
            <person name="Smith D.R."/>
            <person name="Bergman C.M."/>
            <person name="Oliver B."/>
            <person name="Markow T.A."/>
            <person name="Kaufman T.C."/>
            <person name="Kellis M."/>
            <person name="Gelbart W."/>
            <person name="Iyer V.N."/>
            <person name="Pollard D.A."/>
            <person name="Sackton T.B."/>
            <person name="Larracuente A.M."/>
            <person name="Singh N.D."/>
            <person name="Abad J.P."/>
            <person name="Abt D.N."/>
            <person name="Adryan B."/>
            <person name="Aguade M."/>
            <person name="Akashi H."/>
            <person name="Anderson W.W."/>
            <person name="Aquadro C.F."/>
            <person name="Ardell D.H."/>
            <person name="Arguello R."/>
            <person name="Artieri C.G."/>
            <person name="Barbash D.A."/>
            <person name="Barker D."/>
            <person name="Barsanti P."/>
            <person name="Batterham P."/>
            <person name="Batzoglou S."/>
            <person name="Begun D."/>
            <person name="Bhutkar A."/>
            <person name="Blanco E."/>
            <person name="Bosak S.A."/>
            <person name="Bradley R.K."/>
            <person name="Brand A.D."/>
            <person name="Brent M.R."/>
            <person name="Brooks A.N."/>
            <person name="Brown R.H."/>
            <person name="Butlin R.K."/>
            <person name="Caggese C."/>
            <person name="Calvi B.R."/>
            <person name="Bernardo de Carvalho A."/>
            <person name="Caspi A."/>
            <person name="Castrezana S."/>
            <person name="Celniker S.E."/>
            <person name="Chang J.L."/>
            <person name="Chapple C."/>
            <person name="Chatterji S."/>
            <person name="Chinwalla A."/>
            <person name="Civetta A."/>
            <person name="Clifton S.W."/>
            <person name="Comeron J.M."/>
            <person name="Costello J.C."/>
            <person name="Coyne J.A."/>
            <person name="Daub J."/>
            <person name="David R.G."/>
            <person name="Delcher A.L."/>
            <person name="Delehaunty K."/>
            <person name="Do C.B."/>
            <person name="Ebling H."/>
            <person name="Edwards K."/>
            <person name="Eickbush T."/>
            <person name="Evans J.D."/>
            <person name="Filipski A."/>
            <person name="Findeiss S."/>
            <person name="Freyhult E."/>
            <person name="Fulton L."/>
            <person name="Fulton R."/>
            <person name="Garcia A.C."/>
            <person name="Gardiner A."/>
            <person name="Garfield D.A."/>
            <person name="Garvin B.E."/>
            <person name="Gibson G."/>
            <person name="Gilbert D."/>
            <person name="Gnerre S."/>
            <person name="Godfrey J."/>
            <person name="Good R."/>
            <person name="Gotea V."/>
            <person name="Gravely B."/>
            <person name="Greenberg A.J."/>
            <person name="Griffiths-Jones S."/>
            <person name="Gross S."/>
            <person name="Guigo R."/>
            <person name="Gustafson E.A."/>
            <person name="Haerty W."/>
            <person name="Hahn M.W."/>
            <person name="Halligan D.L."/>
            <person name="Halpern A.L."/>
            <person name="Halter G.M."/>
            <person name="Han M.V."/>
            <person name="Heger A."/>
            <person name="Hillier L."/>
            <person name="Hinrichs A.S."/>
            <person name="Holmes I."/>
            <person name="Hoskins R.A."/>
            <person name="Hubisz M.J."/>
            <person name="Hultmark D."/>
            <person name="Huntley M.A."/>
            <person name="Jaffe D.B."/>
            <person name="Jagadeeshan S."/>
            <person name="Jeck W.R."/>
            <person name="Johnson J."/>
            <person name="Jones C.D."/>
            <person name="Jordan W.C."/>
            <person name="Karpen G.H."/>
            <person name="Kataoka E."/>
            <person name="Keightley P.D."/>
            <person name="Kheradpour P."/>
            <person name="Kirkness E.F."/>
            <person name="Koerich L.B."/>
            <person name="Kristiansen K."/>
            <person name="Kudrna D."/>
            <person name="Kulathinal R.J."/>
            <person name="Kumar S."/>
            <person name="Kwok R."/>
            <person name="Lander E."/>
            <person name="Langley C.H."/>
            <person name="Lapoint R."/>
            <person name="Lazzaro B.P."/>
            <person name="Lee S.J."/>
            <person name="Levesque L."/>
            <person name="Li R."/>
            <person name="Lin C.F."/>
            <person name="Lin M.F."/>
            <person name="Lindblad-Toh K."/>
            <person name="Llopart A."/>
            <person name="Long M."/>
            <person name="Low L."/>
            <person name="Lozovsky E."/>
            <person name="Lu J."/>
            <person name="Luo M."/>
            <person name="Machado C.A."/>
            <person name="Makalowski W."/>
            <person name="Marzo M."/>
            <person name="Matsuda M."/>
            <person name="Matzkin L."/>
            <person name="McAllister B."/>
            <person name="McBride C.S."/>
            <person name="McKernan B."/>
            <person name="McKernan K."/>
            <person name="Mendez-Lago M."/>
            <person name="Minx P."/>
            <person name="Mollenhauer M.U."/>
            <person name="Montooth K."/>
            <person name="Mount S.M."/>
            <person name="Mu X."/>
            <person name="Myers E."/>
            <person name="Negre B."/>
            <person name="Newfeld S."/>
            <person name="Nielsen R."/>
            <person name="Noor M.A."/>
            <person name="O'Grady P."/>
            <person name="Pachter L."/>
            <person name="Papaceit M."/>
            <person name="Parisi M.J."/>
            <person name="Parisi M."/>
            <person name="Parts L."/>
            <person name="Pedersen J.S."/>
            <person name="Pesole G."/>
            <person name="Phillippy A.M."/>
            <person name="Ponting C.P."/>
            <person name="Pop M."/>
            <person name="Porcelli D."/>
            <person name="Powell J.R."/>
            <person name="Prohaska S."/>
            <person name="Pruitt K."/>
            <person name="Puig M."/>
            <person name="Quesneville H."/>
            <person name="Ram K.R."/>
            <person name="Rand D."/>
            <person name="Rasmussen M.D."/>
            <person name="Reed L.K."/>
            <person name="Reenan R."/>
            <person name="Reily A."/>
            <person name="Remington K.A."/>
            <person name="Rieger T.T."/>
            <person name="Ritchie M.G."/>
            <person name="Robin C."/>
            <person name="Rogers Y.H."/>
            <person name="Rohde C."/>
            <person name="Rozas J."/>
            <person name="Rubenfield M.J."/>
            <person name="Ruiz A."/>
            <person name="Russo S."/>
            <person name="Salzberg S.L."/>
            <person name="Sanchez-Gracia A."/>
            <person name="Saranga D.J."/>
            <person name="Sato H."/>
            <person name="Schaeffer S.W."/>
            <person name="Schatz M.C."/>
            <person name="Schlenke T."/>
            <person name="Schwartz R."/>
            <person name="Segarra C."/>
            <person name="Singh R.S."/>
            <person name="Sirot L."/>
            <person name="Sirota M."/>
            <person name="Sisneros N.B."/>
            <person name="Smith C.D."/>
            <person name="Smith T.F."/>
            <person name="Spieth J."/>
            <person name="Stage D.E."/>
            <person name="Stark A."/>
            <person name="Stephan W."/>
            <person name="Strausberg R.L."/>
            <person name="Strempel S."/>
            <person name="Sturgill D."/>
            <person name="Sutton G."/>
            <person name="Sutton G.G."/>
            <person name="Tao W."/>
            <person name="Teichmann S."/>
            <person name="Tobari Y.N."/>
            <person name="Tomimura Y."/>
            <person name="Tsolas J.M."/>
            <person name="Valente V.L."/>
            <person name="Venter E."/>
            <person name="Venter J.C."/>
            <person name="Vicario S."/>
            <person name="Vieira F.G."/>
            <person name="Vilella A.J."/>
            <person name="Villasante A."/>
            <person name="Walenz B."/>
            <person name="Wang J."/>
            <person name="Wasserman M."/>
            <person name="Watts T."/>
            <person name="Wilson D."/>
            <person name="Wilson R.K."/>
            <person name="Wing R.A."/>
            <person name="Wolfner M.F."/>
            <person name="Wong A."/>
            <person name="Wong G.K."/>
            <person name="Wu C.I."/>
            <person name="Wu G."/>
            <person name="Yamamoto D."/>
            <person name="Yang H.P."/>
            <person name="Yang S.P."/>
            <person name="Yorke J.A."/>
            <person name="Yoshida K."/>
            <person name="Zdobnov E."/>
            <person name="Zhang P."/>
            <person name="Zhang Y."/>
            <person name="Zimin A.V."/>
            <person name="Baldwin J."/>
            <person name="Abdouelleil A."/>
            <person name="Abdulkadir J."/>
            <person name="Abebe A."/>
            <person name="Abera B."/>
            <person name="Abreu J."/>
            <person name="Acer S.C."/>
            <person name="Aftuck L."/>
            <person name="Alexander A."/>
            <person name="An P."/>
            <person name="Anderson E."/>
            <person name="Anderson S."/>
            <person name="Arachi H."/>
            <person name="Azer M."/>
            <person name="Bachantsang P."/>
            <person name="Barry A."/>
            <person name="Bayul T."/>
            <person name="Berlin A."/>
            <person name="Bessette D."/>
            <person name="Bloom T."/>
            <person name="Blye J."/>
            <person name="Boguslavskiy L."/>
            <person name="Bonnet C."/>
            <person name="Boukhgalter B."/>
            <person name="Bourzgui I."/>
            <person name="Brown A."/>
            <person name="Cahill P."/>
            <person name="Channer S."/>
            <person name="Cheshatsang Y."/>
            <person name="Chuda L."/>
            <person name="Citroen M."/>
            <person name="Collymore A."/>
            <person name="Cooke P."/>
            <person name="Costello M."/>
            <person name="D'Aco K."/>
            <person name="Daza R."/>
            <person name="De Haan G."/>
            <person name="DeGray S."/>
            <person name="DeMaso C."/>
            <person name="Dhargay N."/>
            <person name="Dooley K."/>
            <person name="Dooley E."/>
            <person name="Doricent M."/>
            <person name="Dorje P."/>
            <person name="Dorjee K."/>
            <person name="Dupes A."/>
            <person name="Elong R."/>
            <person name="Falk J."/>
            <person name="Farina A."/>
            <person name="Faro S."/>
            <person name="Ferguson D."/>
            <person name="Fisher S."/>
            <person name="Foley C.D."/>
            <person name="Franke A."/>
            <person name="Friedrich D."/>
            <person name="Gadbois L."/>
            <person name="Gearin G."/>
            <person name="Gearin C.R."/>
            <person name="Giannoukos G."/>
            <person name="Goode T."/>
            <person name="Graham J."/>
            <person name="Grandbois E."/>
            <person name="Grewal S."/>
            <person name="Gyaltsen K."/>
            <person name="Hafez N."/>
            <person name="Hagos B."/>
            <person name="Hall J."/>
            <person name="Henson C."/>
            <person name="Hollinger A."/>
            <person name="Honan T."/>
            <person name="Huard M.D."/>
            <person name="Hughes L."/>
            <person name="Hurhula B."/>
            <person name="Husby M.E."/>
            <person name="Kamat A."/>
            <person name="Kanga B."/>
            <person name="Kashin S."/>
            <person name="Khazanovich D."/>
            <person name="Kisner P."/>
            <person name="Lance K."/>
            <person name="Lara M."/>
            <person name="Lee W."/>
            <person name="Lennon N."/>
            <person name="Letendre F."/>
            <person name="LeVine R."/>
            <person name="Lipovsky A."/>
            <person name="Liu X."/>
            <person name="Liu J."/>
            <person name="Liu S."/>
            <person name="Lokyitsang T."/>
            <person name="Lokyitsang Y."/>
            <person name="Lubonja R."/>
            <person name="Lui A."/>
            <person name="MacDonald P."/>
            <person name="Magnisalis V."/>
            <person name="Maru K."/>
            <person name="Matthews C."/>
            <person name="McCusker W."/>
            <person name="McDonough S."/>
            <person name="Mehta T."/>
            <person name="Meldrim J."/>
            <person name="Meneus L."/>
            <person name="Mihai O."/>
            <person name="Mihalev A."/>
            <person name="Mihova T."/>
            <person name="Mittelman R."/>
            <person name="Mlenga V."/>
            <person name="Montmayeur A."/>
            <person name="Mulrain L."/>
            <person name="Navidi A."/>
            <person name="Naylor J."/>
            <person name="Negash T."/>
            <person name="Nguyen T."/>
            <person name="Nguyen N."/>
            <person name="Nicol R."/>
            <person name="Norbu C."/>
            <person name="Norbu N."/>
            <person name="Novod N."/>
            <person name="O'Neill B."/>
            <person name="Osman S."/>
            <person name="Markiewicz E."/>
            <person name="Oyono O.L."/>
            <person name="Patti C."/>
            <person name="Phunkhang P."/>
            <person name="Pierre F."/>
            <person name="Priest M."/>
            <person name="Raghuraman S."/>
            <person name="Rege F."/>
            <person name="Reyes R."/>
            <person name="Rise C."/>
            <person name="Rogov P."/>
            <person name="Ross K."/>
            <person name="Ryan E."/>
            <person name="Settipalli S."/>
            <person name="Shea T."/>
            <person name="Sherpa N."/>
            <person name="Shi L."/>
            <person name="Shih D."/>
            <person name="Sparrow T."/>
            <person name="Spaulding J."/>
            <person name="Stalker J."/>
            <person name="Stange-Thomann N."/>
            <person name="Stavropoulos S."/>
            <person name="Stone C."/>
            <person name="Strader C."/>
            <person name="Tesfaye S."/>
            <person name="Thomson T."/>
            <person name="Thoulutsang Y."/>
            <person name="Thoulutsang D."/>
            <person name="Topham K."/>
            <person name="Topping I."/>
            <person name="Tsamla T."/>
            <person name="Vassiliev H."/>
            <person name="Vo A."/>
            <person name="Wangchuk T."/>
            <person name="Wangdi T."/>
            <person name="Weiand M."/>
            <person name="Wilkinson J."/>
            <person name="Wilson A."/>
            <person name="Yadav S."/>
            <person name="Young G."/>
            <person name="Yu Q."/>
            <person name="Zembek L."/>
            <person name="Zhong D."/>
            <person name="Zimmer A."/>
            <person name="Zwirko Z."/>
            <person name="Jaffe D.B."/>
            <person name="Alvarez P."/>
            <person name="Brockman W."/>
            <person name="Butler J."/>
            <person name="Chin C."/>
            <person name="Gnerre S."/>
            <person name="Grabherr M."/>
            <person name="Kleber M."/>
            <person name="Mauceli E."/>
            <person name="MacCallum I."/>
        </authorList>
    </citation>
    <scope>NUCLEOTIDE SEQUENCE [LARGE SCALE GENOMIC DNA]</scope>
    <source>
        <strain evidence="3">Tucson 14024-0371.13</strain>
    </source>
</reference>
<dbReference type="GeneID" id="6498441"/>
<evidence type="ECO:0000313" key="3">
    <source>
        <dbReference type="Proteomes" id="UP000007801"/>
    </source>
</evidence>
<evidence type="ECO:0000313" key="2">
    <source>
        <dbReference type="EMBL" id="EDV32048.1"/>
    </source>
</evidence>
<dbReference type="AlphaFoldDB" id="B3MNE0"/>
<gene>
    <name evidence="2" type="primary">Dana\GF15635</name>
    <name evidence="2" type="synonym">dana_GLEANR_16399</name>
    <name evidence="2" type="ORF">GF15635</name>
</gene>
<dbReference type="HOGENOM" id="CLU_028767_0_0_1"/>
<evidence type="ECO:0000256" key="1">
    <source>
        <dbReference type="SAM" id="MobiDB-lite"/>
    </source>
</evidence>
<dbReference type="GO" id="GO:0007618">
    <property type="term" value="P:mating"/>
    <property type="evidence" value="ECO:0007669"/>
    <property type="project" value="EnsemblMetazoa"/>
</dbReference>
<dbReference type="OMA" id="MRTAMLI"/>
<feature type="compositionally biased region" description="Basic and acidic residues" evidence="1">
    <location>
        <begin position="56"/>
        <end position="89"/>
    </location>
</feature>
<dbReference type="SUPFAM" id="SSF56496">
    <property type="entry name" value="Fibrinogen C-terminal domain-like"/>
    <property type="match status" value="1"/>
</dbReference>
<feature type="compositionally biased region" description="Polar residues" evidence="1">
    <location>
        <begin position="219"/>
        <end position="234"/>
    </location>
</feature>
<dbReference type="EMBL" id="CH902620">
    <property type="protein sequence ID" value="EDV32048.1"/>
    <property type="molecule type" value="Genomic_DNA"/>
</dbReference>
<organism evidence="2 3">
    <name type="scientific">Drosophila ananassae</name>
    <name type="common">Fruit fly</name>
    <dbReference type="NCBI Taxonomy" id="7217"/>
    <lineage>
        <taxon>Eukaryota</taxon>
        <taxon>Metazoa</taxon>
        <taxon>Ecdysozoa</taxon>
        <taxon>Arthropoda</taxon>
        <taxon>Hexapoda</taxon>
        <taxon>Insecta</taxon>
        <taxon>Pterygota</taxon>
        <taxon>Neoptera</taxon>
        <taxon>Endopterygota</taxon>
        <taxon>Diptera</taxon>
        <taxon>Brachycera</taxon>
        <taxon>Muscomorpha</taxon>
        <taxon>Ephydroidea</taxon>
        <taxon>Drosophilidae</taxon>
        <taxon>Drosophila</taxon>
        <taxon>Sophophora</taxon>
    </lineage>
</organism>
<protein>
    <submittedName>
        <fullName evidence="2">Uncharacterized protein</fullName>
    </submittedName>
</protein>
<sequence>MLIPWLWTTLPWIVLGQTYYLSFVFNNFRYSDRPAEIYAPALGMPNEKNNKNQGIKNKEQDTLELDSAERSGERKKKPVPDKEAGKHTLELVSMERSAERKVSKAVPDKEAEEDDTLELGSVEKSENYGDDESLWIVVTTTRRPARKKPTKKKHSKKKSTSRRPTTLPSEKETPESPEEITMEPTKATATVGRPTEIPKESGGEELDGLENATKETENSKPNPQAENPGESTVSPGEWNLLKGIRAHPPDFFNYPQAVCHEDMDLHEVFGISLDRDRGLPSKVLCTFNNSWGGPWLLTTRIELPVRLHLRQWFFGYLTEDYKDLNANFLALAHIMNSMRTAMLIIGQDNSNRLVYNLYDDVVISSLNDLFLLRKAELVEANTTDLLFVSVGKVFNLFSGRNRTCPLQVLGGWWASDPHADCIFPVNRSITLPGYVAFFIKPSLFPVNHTALYHKVISTRRPWLTTKNAVLWEKSKKDKFTYQRLRNIDYERSRIEVGFNLLHRANQMLGIEEDRKIEALRQKKRGL</sequence>
<name>B3MNE0_DROAN</name>
<dbReference type="eggNOG" id="KOG1565">
    <property type="taxonomic scope" value="Eukaryota"/>
</dbReference>
<dbReference type="PhylomeDB" id="B3MNE0"/>
<feature type="compositionally biased region" description="Basic and acidic residues" evidence="1">
    <location>
        <begin position="96"/>
        <end position="109"/>
    </location>
</feature>
<dbReference type="STRING" id="7217.B3MNE0"/>
<dbReference type="OrthoDB" id="7870931at2759"/>
<proteinExistence type="predicted"/>
<dbReference type="Proteomes" id="UP000007801">
    <property type="component" value="Unassembled WGS sequence"/>
</dbReference>
<dbReference type="FunCoup" id="B3MNE0">
    <property type="interactions" value="57"/>
</dbReference>
<dbReference type="KEGG" id="dan:6498441"/>
<feature type="compositionally biased region" description="Basic residues" evidence="1">
    <location>
        <begin position="143"/>
        <end position="161"/>
    </location>
</feature>
<dbReference type="InterPro" id="IPR036056">
    <property type="entry name" value="Fibrinogen-like_C"/>
</dbReference>
<keyword evidence="3" id="KW-1185">Reference proteome</keyword>
<dbReference type="InParanoid" id="B3MNE0"/>